<organism evidence="1 2">
    <name type="scientific">Dallia pectoralis</name>
    <name type="common">Alaska blackfish</name>
    <dbReference type="NCBI Taxonomy" id="75939"/>
    <lineage>
        <taxon>Eukaryota</taxon>
        <taxon>Metazoa</taxon>
        <taxon>Chordata</taxon>
        <taxon>Craniata</taxon>
        <taxon>Vertebrata</taxon>
        <taxon>Euteleostomi</taxon>
        <taxon>Actinopterygii</taxon>
        <taxon>Neopterygii</taxon>
        <taxon>Teleostei</taxon>
        <taxon>Protacanthopterygii</taxon>
        <taxon>Esociformes</taxon>
        <taxon>Umbridae</taxon>
        <taxon>Dallia</taxon>
    </lineage>
</organism>
<dbReference type="EMBL" id="CM055747">
    <property type="protein sequence ID" value="KAJ7996607.1"/>
    <property type="molecule type" value="Genomic_DNA"/>
</dbReference>
<dbReference type="Proteomes" id="UP001157502">
    <property type="component" value="Chromosome 20"/>
</dbReference>
<evidence type="ECO:0000313" key="1">
    <source>
        <dbReference type="EMBL" id="KAJ7996607.1"/>
    </source>
</evidence>
<name>A0ACC2FZ30_DALPE</name>
<evidence type="ECO:0000313" key="2">
    <source>
        <dbReference type="Proteomes" id="UP001157502"/>
    </source>
</evidence>
<proteinExistence type="predicted"/>
<reference evidence="1" key="1">
    <citation type="submission" date="2021-05" db="EMBL/GenBank/DDBJ databases">
        <authorList>
            <person name="Pan Q."/>
            <person name="Jouanno E."/>
            <person name="Zahm M."/>
            <person name="Klopp C."/>
            <person name="Cabau C."/>
            <person name="Louis A."/>
            <person name="Berthelot C."/>
            <person name="Parey E."/>
            <person name="Roest Crollius H."/>
            <person name="Montfort J."/>
            <person name="Robinson-Rechavi M."/>
            <person name="Bouchez O."/>
            <person name="Lampietro C."/>
            <person name="Lopez Roques C."/>
            <person name="Donnadieu C."/>
            <person name="Postlethwait J."/>
            <person name="Bobe J."/>
            <person name="Dillon D."/>
            <person name="Chandos A."/>
            <person name="von Hippel F."/>
            <person name="Guiguen Y."/>
        </authorList>
    </citation>
    <scope>NUCLEOTIDE SEQUENCE</scope>
    <source>
        <strain evidence="1">YG-Jan2019</strain>
    </source>
</reference>
<comment type="caution">
    <text evidence="1">The sequence shown here is derived from an EMBL/GenBank/DDBJ whole genome shotgun (WGS) entry which is preliminary data.</text>
</comment>
<sequence length="506" mass="56916">MMMTSAGSLPCGKIIHVVGQNDPGIIKETVSGVLKMCEENKVTSVSFPALGTGQGGASPSAVADAMIDAVVDFVRKKKKPCVKTVKILIFQTTMLAEFHKSMKTRVGQQVEEKGIYTKIKVSMTNFFMGPSDEMNRSLSVGEDFVMEEEEFDPTVFQLCAETPQAVNQTRAWIENLIVKEQTKKTIKDRYISQLSQEEVEKLQAMQRELTIRIRLEEKDSDSLIHLEGLSRDVLRADGRIMDMLRAVERTENRRREAFLVSSLVEWQYQHHSGTMVAFDLFTNCDLEEAFVKKLTVKIKIKDEDYVADVVLRKASRTQDNKEIELMRKDLKDDVSLPTHWDDMKGSLLTLVPLLPTSTEYQEVEKECVKTGLSIAIGEIARVQNEALWKNYQIKKKQLEERNKHTNNEKQLFHGTKSTSVDLINNNGFNRSYAGTHGAAIGNGSYFAVDPNYSASGYAPADAQGDKRMYLARVLVGDFTRGQAGLVVPQSNHLGMPQTWELCPPMT</sequence>
<gene>
    <name evidence="1" type="ORF">DPEC_G00238810</name>
</gene>
<keyword evidence="2" id="KW-1185">Reference proteome</keyword>
<accession>A0ACC2FZ30</accession>
<protein>
    <submittedName>
        <fullName evidence="1">Uncharacterized protein</fullName>
    </submittedName>
</protein>